<dbReference type="PANTHER" id="PTHR30154">
    <property type="entry name" value="LEUCINE-RESPONSIVE REGULATORY PROTEIN"/>
    <property type="match status" value="1"/>
</dbReference>
<dbReference type="SMART" id="SM00344">
    <property type="entry name" value="HTH_ASNC"/>
    <property type="match status" value="1"/>
</dbReference>
<dbReference type="InterPro" id="IPR011991">
    <property type="entry name" value="ArsR-like_HTH"/>
</dbReference>
<proteinExistence type="predicted"/>
<dbReference type="InterPro" id="IPR000485">
    <property type="entry name" value="AsnC-type_HTH_dom"/>
</dbReference>
<dbReference type="InterPro" id="IPR019887">
    <property type="entry name" value="Tscrpt_reg_AsnC/Lrp_C"/>
</dbReference>
<dbReference type="PRINTS" id="PR00033">
    <property type="entry name" value="HTHASNC"/>
</dbReference>
<dbReference type="InterPro" id="IPR011008">
    <property type="entry name" value="Dimeric_a/b-barrel"/>
</dbReference>
<keyword evidence="3" id="KW-0804">Transcription</keyword>
<evidence type="ECO:0000256" key="1">
    <source>
        <dbReference type="ARBA" id="ARBA00023015"/>
    </source>
</evidence>
<dbReference type="InterPro" id="IPR036390">
    <property type="entry name" value="WH_DNA-bd_sf"/>
</dbReference>
<evidence type="ECO:0000313" key="6">
    <source>
        <dbReference type="Proteomes" id="UP000028549"/>
    </source>
</evidence>
<evidence type="ECO:0000256" key="3">
    <source>
        <dbReference type="ARBA" id="ARBA00023163"/>
    </source>
</evidence>
<dbReference type="OrthoDB" id="34294at2"/>
<gene>
    <name evidence="5" type="ORF">GS18_0200655</name>
</gene>
<organism evidence="5 6">
    <name type="scientific">Metabacillus indicus</name>
    <name type="common">Bacillus indicus</name>
    <dbReference type="NCBI Taxonomy" id="246786"/>
    <lineage>
        <taxon>Bacteria</taxon>
        <taxon>Bacillati</taxon>
        <taxon>Bacillota</taxon>
        <taxon>Bacilli</taxon>
        <taxon>Bacillales</taxon>
        <taxon>Bacillaceae</taxon>
        <taxon>Metabacillus</taxon>
    </lineage>
</organism>
<reference evidence="5 6" key="1">
    <citation type="journal article" date="2005" name="Int. J. Syst. Evol. Microbiol.">
        <title>Bacillus cibi sp. nov., isolated from jeotgal, a traditional Korean fermented seafood.</title>
        <authorList>
            <person name="Yoon J.H."/>
            <person name="Lee C.H."/>
            <person name="Oh T.K."/>
        </authorList>
    </citation>
    <scope>NUCLEOTIDE SEQUENCE [LARGE SCALE GENOMIC DNA]</scope>
    <source>
        <strain evidence="5 6">DSM 16189</strain>
    </source>
</reference>
<dbReference type="SUPFAM" id="SSF54909">
    <property type="entry name" value="Dimeric alpha+beta barrel"/>
    <property type="match status" value="1"/>
</dbReference>
<dbReference type="CDD" id="cd00090">
    <property type="entry name" value="HTH_ARSR"/>
    <property type="match status" value="1"/>
</dbReference>
<dbReference type="InterPro" id="IPR036388">
    <property type="entry name" value="WH-like_DNA-bd_sf"/>
</dbReference>
<evidence type="ECO:0000259" key="4">
    <source>
        <dbReference type="PROSITE" id="PS50956"/>
    </source>
</evidence>
<dbReference type="STRING" id="246786.GS18_0200655"/>
<comment type="caution">
    <text evidence="5">The sequence shown here is derived from an EMBL/GenBank/DDBJ whole genome shotgun (WGS) entry which is preliminary data.</text>
</comment>
<dbReference type="GO" id="GO:0043565">
    <property type="term" value="F:sequence-specific DNA binding"/>
    <property type="evidence" value="ECO:0007669"/>
    <property type="project" value="InterPro"/>
</dbReference>
<accession>A0A084H1S4</accession>
<evidence type="ECO:0000313" key="5">
    <source>
        <dbReference type="EMBL" id="KEZ53536.1"/>
    </source>
</evidence>
<dbReference type="Gene3D" id="1.10.10.10">
    <property type="entry name" value="Winged helix-like DNA-binding domain superfamily/Winged helix DNA-binding domain"/>
    <property type="match status" value="1"/>
</dbReference>
<dbReference type="Pfam" id="PF13412">
    <property type="entry name" value="HTH_24"/>
    <property type="match status" value="1"/>
</dbReference>
<dbReference type="GO" id="GO:0005829">
    <property type="term" value="C:cytosol"/>
    <property type="evidence" value="ECO:0007669"/>
    <property type="project" value="TreeGrafter"/>
</dbReference>
<feature type="domain" description="HTH asnC-type" evidence="4">
    <location>
        <begin position="1"/>
        <end position="62"/>
    </location>
</feature>
<keyword evidence="6" id="KW-1185">Reference proteome</keyword>
<evidence type="ECO:0000256" key="2">
    <source>
        <dbReference type="ARBA" id="ARBA00023125"/>
    </source>
</evidence>
<dbReference type="Pfam" id="PF01037">
    <property type="entry name" value="AsnC_trans_reg"/>
    <property type="match status" value="1"/>
</dbReference>
<dbReference type="PROSITE" id="PS50956">
    <property type="entry name" value="HTH_ASNC_2"/>
    <property type="match status" value="1"/>
</dbReference>
<keyword evidence="1" id="KW-0805">Transcription regulation</keyword>
<keyword evidence="2" id="KW-0238">DNA-binding</keyword>
<dbReference type="FunFam" id="1.10.10.10:FF:000186">
    <property type="entry name" value="AsnC family transcriptional regulator"/>
    <property type="match status" value="1"/>
</dbReference>
<sequence length="139" mass="15764">MDPINRQILTILQEDGRVSMTVLGKKVSLSVPAVTERVRKMEDQGIIKGYKAEIDNVKIDKPVQAFILMKTHRCSAFREYCKVNPLVIECHRLTGEYSYLVKIVTESNELLEGFIDSSMEYGEPLTMMNLSSPVPDKVI</sequence>
<protein>
    <submittedName>
        <fullName evidence="5">AsnC family transcriptional regulator</fullName>
    </submittedName>
</protein>
<dbReference type="EMBL" id="JNVC02000001">
    <property type="protein sequence ID" value="KEZ53536.1"/>
    <property type="molecule type" value="Genomic_DNA"/>
</dbReference>
<dbReference type="PANTHER" id="PTHR30154:SF20">
    <property type="entry name" value="LEUCINE-RESPONSIVE REGULATORY PROTEIN"/>
    <property type="match status" value="1"/>
</dbReference>
<dbReference type="InterPro" id="IPR019888">
    <property type="entry name" value="Tscrpt_reg_AsnC-like"/>
</dbReference>
<dbReference type="AlphaFoldDB" id="A0A084H1S4"/>
<dbReference type="Gene3D" id="3.30.70.920">
    <property type="match status" value="1"/>
</dbReference>
<name>A0A084H1S4_METID</name>
<dbReference type="SUPFAM" id="SSF46785">
    <property type="entry name" value="Winged helix' DNA-binding domain"/>
    <property type="match status" value="1"/>
</dbReference>
<dbReference type="RefSeq" id="WP_029282493.1">
    <property type="nucleotide sequence ID" value="NZ_JNVC02000001.1"/>
</dbReference>
<dbReference type="GO" id="GO:0043200">
    <property type="term" value="P:response to amino acid"/>
    <property type="evidence" value="ECO:0007669"/>
    <property type="project" value="TreeGrafter"/>
</dbReference>
<dbReference type="Proteomes" id="UP000028549">
    <property type="component" value="Unassembled WGS sequence"/>
</dbReference>